<dbReference type="EMBL" id="MRZV01000935">
    <property type="protein sequence ID" value="PIK42446.1"/>
    <property type="molecule type" value="Genomic_DNA"/>
</dbReference>
<feature type="region of interest" description="Disordered" evidence="3">
    <location>
        <begin position="158"/>
        <end position="184"/>
    </location>
</feature>
<comment type="caution">
    <text evidence="5">The sequence shown here is derived from an EMBL/GenBank/DDBJ whole genome shotgun (WGS) entry which is preliminary data.</text>
</comment>
<evidence type="ECO:0000256" key="2">
    <source>
        <dbReference type="ARBA" id="ARBA00023157"/>
    </source>
</evidence>
<dbReference type="SMART" id="SM00408">
    <property type="entry name" value="IGc2"/>
    <property type="match status" value="2"/>
</dbReference>
<dbReference type="GO" id="GO:0007399">
    <property type="term" value="P:nervous system development"/>
    <property type="evidence" value="ECO:0007669"/>
    <property type="project" value="TreeGrafter"/>
</dbReference>
<protein>
    <submittedName>
        <fullName evidence="5">Putative contactin-4-like isoform X1</fullName>
    </submittedName>
</protein>
<keyword evidence="6" id="KW-1185">Reference proteome</keyword>
<evidence type="ECO:0000256" key="3">
    <source>
        <dbReference type="SAM" id="MobiDB-lite"/>
    </source>
</evidence>
<keyword evidence="1" id="KW-0677">Repeat</keyword>
<dbReference type="Gene3D" id="2.60.40.10">
    <property type="entry name" value="Immunoglobulins"/>
    <property type="match status" value="2"/>
</dbReference>
<dbReference type="InterPro" id="IPR007110">
    <property type="entry name" value="Ig-like_dom"/>
</dbReference>
<feature type="domain" description="Ig-like" evidence="4">
    <location>
        <begin position="1"/>
        <end position="69"/>
    </location>
</feature>
<evidence type="ECO:0000256" key="1">
    <source>
        <dbReference type="ARBA" id="ARBA00022737"/>
    </source>
</evidence>
<dbReference type="SMART" id="SM00409">
    <property type="entry name" value="IG"/>
    <property type="match status" value="2"/>
</dbReference>
<dbReference type="Proteomes" id="UP000230750">
    <property type="component" value="Unassembled WGS sequence"/>
</dbReference>
<dbReference type="PROSITE" id="PS50835">
    <property type="entry name" value="IG_LIKE"/>
    <property type="match status" value="2"/>
</dbReference>
<dbReference type="STRING" id="307972.A0A2G8K349"/>
<dbReference type="SUPFAM" id="SSF48726">
    <property type="entry name" value="Immunoglobulin"/>
    <property type="match status" value="2"/>
</dbReference>
<dbReference type="InterPro" id="IPR013098">
    <property type="entry name" value="Ig_I-set"/>
</dbReference>
<feature type="domain" description="Ig-like" evidence="4">
    <location>
        <begin position="73"/>
        <end position="161"/>
    </location>
</feature>
<evidence type="ECO:0000259" key="4">
    <source>
        <dbReference type="PROSITE" id="PS50835"/>
    </source>
</evidence>
<gene>
    <name evidence="5" type="ORF">BSL78_20705</name>
</gene>
<sequence>MRTISYEYLCFRPAPSLSWTKTGAEFPAKVIGQTGERLIIPDAQPEDGGEYTCTGMTDVDTATAQTLLTVISPPILKTELDSDTTVRKLSDVNLRCETNDQSDSYVWFYNAEPIIPTDHLQQQGENALLIKRVMPSDDGIYQCQVTNQHGSTLSTTQLKVKETLPEKEEKVEKSEPEPSGKNVK</sequence>
<feature type="compositionally biased region" description="Basic and acidic residues" evidence="3">
    <location>
        <begin position="159"/>
        <end position="178"/>
    </location>
</feature>
<accession>A0A2G8K349</accession>
<dbReference type="OrthoDB" id="6244967at2759"/>
<name>A0A2G8K349_STIJA</name>
<dbReference type="GO" id="GO:0098609">
    <property type="term" value="P:cell-cell adhesion"/>
    <property type="evidence" value="ECO:0007669"/>
    <property type="project" value="TreeGrafter"/>
</dbReference>
<dbReference type="AlphaFoldDB" id="A0A2G8K349"/>
<evidence type="ECO:0000313" key="6">
    <source>
        <dbReference type="Proteomes" id="UP000230750"/>
    </source>
</evidence>
<organism evidence="5 6">
    <name type="scientific">Stichopus japonicus</name>
    <name type="common">Sea cucumber</name>
    <dbReference type="NCBI Taxonomy" id="307972"/>
    <lineage>
        <taxon>Eukaryota</taxon>
        <taxon>Metazoa</taxon>
        <taxon>Echinodermata</taxon>
        <taxon>Eleutherozoa</taxon>
        <taxon>Echinozoa</taxon>
        <taxon>Holothuroidea</taxon>
        <taxon>Aspidochirotacea</taxon>
        <taxon>Aspidochirotida</taxon>
        <taxon>Stichopodidae</taxon>
        <taxon>Apostichopus</taxon>
    </lineage>
</organism>
<dbReference type="PANTHER" id="PTHR44170:SF54">
    <property type="entry name" value="FI24025P1"/>
    <property type="match status" value="1"/>
</dbReference>
<dbReference type="InterPro" id="IPR003598">
    <property type="entry name" value="Ig_sub2"/>
</dbReference>
<proteinExistence type="predicted"/>
<dbReference type="Pfam" id="PF07679">
    <property type="entry name" value="I-set"/>
    <property type="match status" value="2"/>
</dbReference>
<dbReference type="InterPro" id="IPR036179">
    <property type="entry name" value="Ig-like_dom_sf"/>
</dbReference>
<evidence type="ECO:0000313" key="5">
    <source>
        <dbReference type="EMBL" id="PIK42446.1"/>
    </source>
</evidence>
<dbReference type="InterPro" id="IPR013783">
    <property type="entry name" value="Ig-like_fold"/>
</dbReference>
<dbReference type="PANTHER" id="PTHR44170">
    <property type="entry name" value="PROTEIN SIDEKICK"/>
    <property type="match status" value="1"/>
</dbReference>
<reference evidence="5 6" key="1">
    <citation type="journal article" date="2017" name="PLoS Biol.">
        <title>The sea cucumber genome provides insights into morphological evolution and visceral regeneration.</title>
        <authorList>
            <person name="Zhang X."/>
            <person name="Sun L."/>
            <person name="Yuan J."/>
            <person name="Sun Y."/>
            <person name="Gao Y."/>
            <person name="Zhang L."/>
            <person name="Li S."/>
            <person name="Dai H."/>
            <person name="Hamel J.F."/>
            <person name="Liu C."/>
            <person name="Yu Y."/>
            <person name="Liu S."/>
            <person name="Lin W."/>
            <person name="Guo K."/>
            <person name="Jin S."/>
            <person name="Xu P."/>
            <person name="Storey K.B."/>
            <person name="Huan P."/>
            <person name="Zhang T."/>
            <person name="Zhou Y."/>
            <person name="Zhang J."/>
            <person name="Lin C."/>
            <person name="Li X."/>
            <person name="Xing L."/>
            <person name="Huo D."/>
            <person name="Sun M."/>
            <person name="Wang L."/>
            <person name="Mercier A."/>
            <person name="Li F."/>
            <person name="Yang H."/>
            <person name="Xiang J."/>
        </authorList>
    </citation>
    <scope>NUCLEOTIDE SEQUENCE [LARGE SCALE GENOMIC DNA]</scope>
    <source>
        <strain evidence="5">Shaxun</strain>
        <tissue evidence="5">Muscle</tissue>
    </source>
</reference>
<dbReference type="InterPro" id="IPR003599">
    <property type="entry name" value="Ig_sub"/>
</dbReference>
<keyword evidence="2" id="KW-1015">Disulfide bond</keyword>